<evidence type="ECO:0000313" key="1">
    <source>
        <dbReference type="EMBL" id="KAI1618203.1"/>
    </source>
</evidence>
<name>A0AAN6II10_9EURO</name>
<dbReference type="AlphaFoldDB" id="A0AAN6II10"/>
<accession>A0AAN6II10</accession>
<gene>
    <name evidence="1" type="ORF">EDD36DRAFT_425845</name>
</gene>
<reference evidence="1" key="1">
    <citation type="journal article" date="2022" name="bioRxiv">
        <title>Deciphering the potential niche of two novel black yeast fungi from a biological soil crust based on their genomes, phenotypes, and melanin regulation.</title>
        <authorList>
            <consortium name="DOE Joint Genome Institute"/>
            <person name="Carr E.C."/>
            <person name="Barton Q."/>
            <person name="Grambo S."/>
            <person name="Sullivan M."/>
            <person name="Renfro C.M."/>
            <person name="Kuo A."/>
            <person name="Pangilinan J."/>
            <person name="Lipzen A."/>
            <person name="Keymanesh K."/>
            <person name="Savage E."/>
            <person name="Barry K."/>
            <person name="Grigoriev I.V."/>
            <person name="Riekhof W.R."/>
            <person name="Harris S.S."/>
        </authorList>
    </citation>
    <scope>NUCLEOTIDE SEQUENCE</scope>
    <source>
        <strain evidence="1">JF 03-4F</strain>
    </source>
</reference>
<protein>
    <submittedName>
        <fullName evidence="1">Uncharacterized protein</fullName>
    </submittedName>
</protein>
<proteinExistence type="predicted"/>
<evidence type="ECO:0000313" key="2">
    <source>
        <dbReference type="Proteomes" id="UP001203852"/>
    </source>
</evidence>
<sequence>MLSCSSLHGAIARDTRFQVAFHNIPCLSSISTDGLLLITTNMRSIATLVTVALLAVAVQCSADQEQNFAILPRYEDCTPSQSGGCAGCGADYVECGADACYNPKANETCCSNDYACPANFSCASNGTSFCIPDGYRRRASSCRIGDEGFNGTAVNTTTTTTTITSTTTNTYTVNATTSSCDLSAATTGLPITDSALYGNTTTAVALNTTTSTLSLANATAVLPTTNPINATRTSAAISPPITGYTGAASGLQGQASASLFALGCLLFMSALLL</sequence>
<organism evidence="1 2">
    <name type="scientific">Exophiala viscosa</name>
    <dbReference type="NCBI Taxonomy" id="2486360"/>
    <lineage>
        <taxon>Eukaryota</taxon>
        <taxon>Fungi</taxon>
        <taxon>Dikarya</taxon>
        <taxon>Ascomycota</taxon>
        <taxon>Pezizomycotina</taxon>
        <taxon>Eurotiomycetes</taxon>
        <taxon>Chaetothyriomycetidae</taxon>
        <taxon>Chaetothyriales</taxon>
        <taxon>Herpotrichiellaceae</taxon>
        <taxon>Exophiala</taxon>
    </lineage>
</organism>
<keyword evidence="2" id="KW-1185">Reference proteome</keyword>
<comment type="caution">
    <text evidence="1">The sequence shown here is derived from an EMBL/GenBank/DDBJ whole genome shotgun (WGS) entry which is preliminary data.</text>
</comment>
<dbReference type="EMBL" id="MU404350">
    <property type="protein sequence ID" value="KAI1618203.1"/>
    <property type="molecule type" value="Genomic_DNA"/>
</dbReference>
<dbReference type="Proteomes" id="UP001203852">
    <property type="component" value="Unassembled WGS sequence"/>
</dbReference>